<keyword evidence="2 6" id="KW-0500">Molybdenum</keyword>
<evidence type="ECO:0000256" key="5">
    <source>
        <dbReference type="ARBA" id="ARBA00023002"/>
    </source>
</evidence>
<dbReference type="GO" id="GO:0030288">
    <property type="term" value="C:outer membrane-bounded periplasmic space"/>
    <property type="evidence" value="ECO:0007669"/>
    <property type="project" value="TreeGrafter"/>
</dbReference>
<evidence type="ECO:0000256" key="2">
    <source>
        <dbReference type="ARBA" id="ARBA00022505"/>
    </source>
</evidence>
<feature type="binding site" evidence="6">
    <location>
        <position position="488"/>
    </location>
    <ligand>
        <name>Mo-bis(molybdopterin guanine dinucleotide)</name>
        <dbReference type="ChEBI" id="CHEBI:60539"/>
    </ligand>
</feature>
<dbReference type="eggNOG" id="COG0243">
    <property type="taxonomic scope" value="Bacteria"/>
</dbReference>
<evidence type="ECO:0000259" key="10">
    <source>
        <dbReference type="Pfam" id="PF18364"/>
    </source>
</evidence>
<dbReference type="InterPro" id="IPR050612">
    <property type="entry name" value="Prok_Mopterin_Oxidored"/>
</dbReference>
<gene>
    <name evidence="11" type="ORF">CAMGR0001_0307</name>
</gene>
<dbReference type="NCBIfam" id="TIGR00509">
    <property type="entry name" value="bisC_fam"/>
    <property type="match status" value="1"/>
</dbReference>
<comment type="caution">
    <text evidence="11">The sequence shown here is derived from an EMBL/GenBank/DDBJ whole genome shotgun (WGS) entry which is preliminary data.</text>
</comment>
<evidence type="ECO:0000259" key="9">
    <source>
        <dbReference type="Pfam" id="PF01568"/>
    </source>
</evidence>
<reference evidence="11 12" key="1">
    <citation type="submission" date="2009-07" db="EMBL/GenBank/DDBJ databases">
        <authorList>
            <person name="Madupu R."/>
            <person name="Sebastian Y."/>
            <person name="Durkin A.S."/>
            <person name="Torralba M."/>
            <person name="Methe B."/>
            <person name="Sutton G.G."/>
            <person name="Strausberg R.L."/>
            <person name="Nelson K.E."/>
        </authorList>
    </citation>
    <scope>NUCLEOTIDE SEQUENCE [LARGE SCALE GENOMIC DNA]</scope>
    <source>
        <strain evidence="11 12">RM3268</strain>
    </source>
</reference>
<accession>C8PKT4</accession>
<dbReference type="GO" id="GO:0009061">
    <property type="term" value="P:anaerobic respiration"/>
    <property type="evidence" value="ECO:0007669"/>
    <property type="project" value="TreeGrafter"/>
</dbReference>
<dbReference type="GO" id="GO:0009055">
    <property type="term" value="F:electron transfer activity"/>
    <property type="evidence" value="ECO:0007669"/>
    <property type="project" value="TreeGrafter"/>
</dbReference>
<dbReference type="PANTHER" id="PTHR43742:SF10">
    <property type="entry name" value="TRIMETHYLAMINE-N-OXIDE REDUCTASE 2"/>
    <property type="match status" value="1"/>
</dbReference>
<dbReference type="Gene3D" id="3.40.50.740">
    <property type="match status" value="1"/>
</dbReference>
<dbReference type="InterPro" id="IPR041460">
    <property type="entry name" value="Molybdopterin_N"/>
</dbReference>
<dbReference type="SUPFAM" id="SSF50692">
    <property type="entry name" value="ADC-like"/>
    <property type="match status" value="1"/>
</dbReference>
<dbReference type="Pfam" id="PF00384">
    <property type="entry name" value="Molybdopterin"/>
    <property type="match status" value="1"/>
</dbReference>
<evidence type="ECO:0000256" key="7">
    <source>
        <dbReference type="SAM" id="SignalP"/>
    </source>
</evidence>
<evidence type="ECO:0000256" key="6">
    <source>
        <dbReference type="PIRSR" id="PIRSR606658-1"/>
    </source>
</evidence>
<feature type="binding site" evidence="6">
    <location>
        <position position="484"/>
    </location>
    <ligand>
        <name>Mo-bis(molybdopterin guanine dinucleotide)</name>
        <dbReference type="ChEBI" id="CHEBI:60539"/>
    </ligand>
</feature>
<dbReference type="Proteomes" id="UP000005709">
    <property type="component" value="Unassembled WGS sequence"/>
</dbReference>
<feature type="binding site" evidence="6">
    <location>
        <position position="358"/>
    </location>
    <ligand>
        <name>Mo-bis(molybdopterin guanine dinucleotide)</name>
        <dbReference type="ChEBI" id="CHEBI:60539"/>
    </ligand>
</feature>
<feature type="domain" description="Molybdopterin dinucleotide-binding" evidence="9">
    <location>
        <begin position="695"/>
        <end position="810"/>
    </location>
</feature>
<sequence length="838" mass="92681">MKRRNFLKLGAAVSALPLIPSSMLAADKLTALKKNGEILTAARWGILKASVKNGKIVKSAPWKIISKIPNTLQNTMADLVYNTRIKAPMVRKSYLADPDNPKPELRGLDEWVEVKYEDAIKLVARELKKTREQKGADSVFAGSYGWQSTGNVHVSRTLLHRFMNLTGGFTGVTGDYSTGAAQVIMPHVTGSNQVYEQQTSWPVVLENSKVVVFWGLNPISTLRVAWTSSDEQGFKYFEQLKNSDKEIIIIDPIKTVSGKYFEGKARWIAPRPNTDVAMMLGMAQHLYSQGKYDKEFLQNYTVGFEKFVPYLTGQSDGAAKTPEWASEICGISADVIKELAIKFYENRTMIMAGWGIQRAHHGEQAHWMIVTLCAMLGQIGLAGGGFGFSYHYANGGAPTCAGGVIGGMNAASVGIVKDGKFLGLAQDQKQGGEAAQAWLVNTAKVAFPLARIADALLNPGKTIDANGAKITYPKIDFIYWVGGNPIVHHQDTNTNIKAWRKPRTIVVNEIYWTPTAKMADIVFPTTTQYERNDITMSGDYSNMHIIPMKQVVAKQHGAKDDYQIFTDLCKAYADGLAEVYTDGGKTEMDWIKEFYKGAAGAVNANTALGIQMPSFEQWWEKNEPTEFYETPESAAYVSFEDFRNDPVLEALGTPSGLIEIYSDTIEAMNYKDCGAHPMWFEPVEWLGMKDKPAKFHLLSLHPLDRLHSQQSNTSNRKRYAIADREPVLINTEDAKELGIKQGDLVRVYNARGEILAGANVSDDIMRGVVQIFEGAWYDPNAEGLCKNGNPNVLTIDLPTSELANGNIAHTALVDIELYKHKAGEDIKLTAFMPPKGAK</sequence>
<feature type="chain" id="PRO_5002991396" evidence="7">
    <location>
        <begin position="26"/>
        <end position="838"/>
    </location>
</feature>
<proteinExistence type="inferred from homology"/>
<keyword evidence="7" id="KW-0732">Signal</keyword>
<organism evidence="11 12">
    <name type="scientific">Campylobacter gracilis RM3268</name>
    <dbReference type="NCBI Taxonomy" id="553220"/>
    <lineage>
        <taxon>Bacteria</taxon>
        <taxon>Pseudomonadati</taxon>
        <taxon>Campylobacterota</taxon>
        <taxon>Epsilonproteobacteria</taxon>
        <taxon>Campylobacterales</taxon>
        <taxon>Campylobacteraceae</taxon>
        <taxon>Campylobacter</taxon>
    </lineage>
</organism>
<dbReference type="OrthoDB" id="9759518at2"/>
<evidence type="ECO:0000313" key="11">
    <source>
        <dbReference type="EMBL" id="EEV16693.1"/>
    </source>
</evidence>
<evidence type="ECO:0000313" key="12">
    <source>
        <dbReference type="Proteomes" id="UP000005709"/>
    </source>
</evidence>
<dbReference type="AlphaFoldDB" id="C8PKT4"/>
<evidence type="ECO:0000259" key="8">
    <source>
        <dbReference type="Pfam" id="PF00384"/>
    </source>
</evidence>
<feature type="domain" description="Molybdopterin oxidoreductase" evidence="8">
    <location>
        <begin position="84"/>
        <end position="570"/>
    </location>
</feature>
<dbReference type="Gene3D" id="3.40.228.10">
    <property type="entry name" value="Dimethylsulfoxide Reductase, domain 2"/>
    <property type="match status" value="1"/>
</dbReference>
<dbReference type="InterPro" id="IPR009010">
    <property type="entry name" value="Asp_de-COase-like_dom_sf"/>
</dbReference>
<dbReference type="Gene3D" id="3.90.55.10">
    <property type="entry name" value="Dimethylsulfoxide Reductase, domain 3"/>
    <property type="match status" value="1"/>
</dbReference>
<dbReference type="PROSITE" id="PS00932">
    <property type="entry name" value="MOLYBDOPTERIN_PROK_3"/>
    <property type="match status" value="1"/>
</dbReference>
<evidence type="ECO:0000256" key="4">
    <source>
        <dbReference type="ARBA" id="ARBA00022764"/>
    </source>
</evidence>
<comment type="similarity">
    <text evidence="1">Belongs to the prokaryotic molybdopterin-containing oxidoreductase family.</text>
</comment>
<dbReference type="EMBL" id="ACYG01000030">
    <property type="protein sequence ID" value="EEV16693.1"/>
    <property type="molecule type" value="Genomic_DNA"/>
</dbReference>
<dbReference type="InterPro" id="IPR006655">
    <property type="entry name" value="Mopterin_OxRdtase_prok_CS"/>
</dbReference>
<dbReference type="GO" id="GO:0030151">
    <property type="term" value="F:molybdenum ion binding"/>
    <property type="evidence" value="ECO:0007669"/>
    <property type="project" value="TreeGrafter"/>
</dbReference>
<dbReference type="PANTHER" id="PTHR43742">
    <property type="entry name" value="TRIMETHYLAMINE-N-OXIDE REDUCTASE"/>
    <property type="match status" value="1"/>
</dbReference>
<keyword evidence="5 11" id="KW-0560">Oxidoreductase</keyword>
<dbReference type="GO" id="GO:0050626">
    <property type="term" value="F:trimethylamine-N-oxide reductase (cytochrome c) activity"/>
    <property type="evidence" value="ECO:0007669"/>
    <property type="project" value="UniProtKB-EC"/>
</dbReference>
<feature type="signal peptide" evidence="7">
    <location>
        <begin position="1"/>
        <end position="25"/>
    </location>
</feature>
<comment type="cofactor">
    <cofactor evidence="6">
        <name>Mo-bis(molybdopterin guanine dinucleotide)</name>
        <dbReference type="ChEBI" id="CHEBI:60539"/>
    </cofactor>
    <text evidence="6">Binds 1 molybdenum-bis(molybdopterin guanine dinucleotide) (Mo-bis-MGD) cofactor per subunit.</text>
</comment>
<feature type="binding site" evidence="6">
    <location>
        <position position="561"/>
    </location>
    <ligand>
        <name>Mo-bis(molybdopterin guanine dinucleotide)</name>
        <dbReference type="ChEBI" id="CHEBI:60539"/>
    </ligand>
</feature>
<dbReference type="Pfam" id="PF18364">
    <property type="entry name" value="Molybdopterin_N"/>
    <property type="match status" value="1"/>
</dbReference>
<dbReference type="InterPro" id="IPR041954">
    <property type="entry name" value="CT_DMSOR/BSOR/TMAOR"/>
</dbReference>
<name>C8PKT4_9BACT</name>
<keyword evidence="3 6" id="KW-0479">Metal-binding</keyword>
<dbReference type="FunFam" id="3.40.228.10:FF:000003">
    <property type="entry name" value="Biotin sulfoxide reductase 2"/>
    <property type="match status" value="1"/>
</dbReference>
<evidence type="ECO:0000256" key="3">
    <source>
        <dbReference type="ARBA" id="ARBA00022723"/>
    </source>
</evidence>
<feature type="domain" description="Molybdopterin oxidoreductase N-terminal" evidence="10">
    <location>
        <begin position="40"/>
        <end position="81"/>
    </location>
</feature>
<dbReference type="Pfam" id="PF01568">
    <property type="entry name" value="Molydop_binding"/>
    <property type="match status" value="1"/>
</dbReference>
<dbReference type="InterPro" id="IPR006656">
    <property type="entry name" value="Mopterin_OxRdtase"/>
</dbReference>
<evidence type="ECO:0000256" key="1">
    <source>
        <dbReference type="ARBA" id="ARBA00010312"/>
    </source>
</evidence>
<dbReference type="InterPro" id="IPR006658">
    <property type="entry name" value="BisC"/>
</dbReference>
<keyword evidence="12" id="KW-1185">Reference proteome</keyword>
<protein>
    <submittedName>
        <fullName evidence="11">Molybdopterin guanine dinucleotide-containing S/N-oxide reductase</fullName>
        <ecNumber evidence="11">1.7.2.3</ecNumber>
    </submittedName>
</protein>
<feature type="binding site" evidence="6">
    <location>
        <position position="791"/>
    </location>
    <ligand>
        <name>Mo-bis(molybdopterin guanine dinucleotide)</name>
        <dbReference type="ChEBI" id="CHEBI:60539"/>
    </ligand>
</feature>
<dbReference type="CDD" id="cd02793">
    <property type="entry name" value="MopB_CT_DMSOR-BSOR-TMAOR"/>
    <property type="match status" value="1"/>
</dbReference>
<keyword evidence="4" id="KW-0574">Periplasm</keyword>
<dbReference type="EC" id="1.7.2.3" evidence="11"/>
<dbReference type="Gene3D" id="2.40.40.20">
    <property type="match status" value="1"/>
</dbReference>
<dbReference type="SUPFAM" id="SSF53706">
    <property type="entry name" value="Formate dehydrogenase/DMSO reductase, domains 1-3"/>
    <property type="match status" value="1"/>
</dbReference>
<dbReference type="RefSeq" id="WP_005873014.1">
    <property type="nucleotide sequence ID" value="NZ_ACYG01000030.1"/>
</dbReference>
<dbReference type="GO" id="GO:0043546">
    <property type="term" value="F:molybdopterin cofactor binding"/>
    <property type="evidence" value="ECO:0007669"/>
    <property type="project" value="InterPro"/>
</dbReference>
<dbReference type="InterPro" id="IPR006657">
    <property type="entry name" value="MoPterin_dinucl-bd_dom"/>
</dbReference>
<feature type="binding site" evidence="6">
    <location>
        <position position="531"/>
    </location>
    <ligand>
        <name>Mo-bis(molybdopterin guanine dinucleotide)</name>
        <dbReference type="ChEBI" id="CHEBI:60539"/>
    </ligand>
</feature>
<feature type="binding site" evidence="6">
    <location>
        <position position="146"/>
    </location>
    <ligand>
        <name>Mo-bis(molybdopterin guanine dinucleotide)</name>
        <dbReference type="ChEBI" id="CHEBI:60539"/>
    </ligand>
</feature>
<dbReference type="STRING" id="824.CGRAC_0025"/>